<gene>
    <name evidence="2" type="primary">6051790</name>
    <name evidence="1" type="ORF">CpipJ_CPIJ017535</name>
</gene>
<dbReference type="KEGG" id="cqu:CpipJ_CPIJ017535"/>
<dbReference type="HOGENOM" id="CLU_680181_0_0_1"/>
<dbReference type="Proteomes" id="UP000002320">
    <property type="component" value="Unassembled WGS sequence"/>
</dbReference>
<evidence type="ECO:0000313" key="3">
    <source>
        <dbReference type="Proteomes" id="UP000002320"/>
    </source>
</evidence>
<dbReference type="OrthoDB" id="7765352at2759"/>
<dbReference type="AlphaFoldDB" id="B0XEU0"/>
<reference evidence="2" key="2">
    <citation type="submission" date="2021-02" db="UniProtKB">
        <authorList>
            <consortium name="EnsemblMetazoa"/>
        </authorList>
    </citation>
    <scope>IDENTIFICATION</scope>
    <source>
        <strain evidence="2">JHB</strain>
    </source>
</reference>
<name>B0XEU0_CULQU</name>
<evidence type="ECO:0000313" key="2">
    <source>
        <dbReference type="EnsemblMetazoa" id="CPIJ017535-PA"/>
    </source>
</evidence>
<protein>
    <submittedName>
        <fullName evidence="1 2">Uncharacterized protein</fullName>
    </submittedName>
</protein>
<accession>B0XEU0</accession>
<dbReference type="EnsemblMetazoa" id="CPIJ017535-RA">
    <property type="protein sequence ID" value="CPIJ017535-PA"/>
    <property type="gene ID" value="CPIJ017535"/>
</dbReference>
<dbReference type="EMBL" id="DS232868">
    <property type="protein sequence ID" value="EDS26222.1"/>
    <property type="molecule type" value="Genomic_DNA"/>
</dbReference>
<proteinExistence type="predicted"/>
<evidence type="ECO:0000313" key="1">
    <source>
        <dbReference type="EMBL" id="EDS26222.1"/>
    </source>
</evidence>
<reference evidence="1" key="1">
    <citation type="submission" date="2007-03" db="EMBL/GenBank/DDBJ databases">
        <title>Annotation of Culex pipiens quinquefasciatus.</title>
        <authorList>
            <consortium name="The Broad Institute Genome Sequencing Platform"/>
            <person name="Atkinson P.W."/>
            <person name="Hemingway J."/>
            <person name="Christensen B.M."/>
            <person name="Higgs S."/>
            <person name="Kodira C."/>
            <person name="Hannick L."/>
            <person name="Megy K."/>
            <person name="O'Leary S."/>
            <person name="Pearson M."/>
            <person name="Haas B.J."/>
            <person name="Mauceli E."/>
            <person name="Wortman J.R."/>
            <person name="Lee N.H."/>
            <person name="Guigo R."/>
            <person name="Stanke M."/>
            <person name="Alvarado L."/>
            <person name="Amedeo P."/>
            <person name="Antoine C.H."/>
            <person name="Arensburger P."/>
            <person name="Bidwell S.L."/>
            <person name="Crawford M."/>
            <person name="Camaro F."/>
            <person name="Devon K."/>
            <person name="Engels R."/>
            <person name="Hammond M."/>
            <person name="Howarth C."/>
            <person name="Koehrsen M."/>
            <person name="Lawson D."/>
            <person name="Montgomery P."/>
            <person name="Nene V."/>
            <person name="Nusbaum C."/>
            <person name="Puiu D."/>
            <person name="Romero-Severson J."/>
            <person name="Severson D.W."/>
            <person name="Shumway M."/>
            <person name="Sisk P."/>
            <person name="Stolte C."/>
            <person name="Zeng Q."/>
            <person name="Eisenstadt E."/>
            <person name="Fraser-Liggett C."/>
            <person name="Strausberg R."/>
            <person name="Galagan J."/>
            <person name="Birren B."/>
            <person name="Collins F.H."/>
        </authorList>
    </citation>
    <scope>NUCLEOTIDE SEQUENCE [LARGE SCALE GENOMIC DNA]</scope>
    <source>
        <strain evidence="1">JHB</strain>
    </source>
</reference>
<dbReference type="VEuPathDB" id="VectorBase:CQUJHB015276"/>
<organism>
    <name type="scientific">Culex quinquefasciatus</name>
    <name type="common">Southern house mosquito</name>
    <name type="synonym">Culex pungens</name>
    <dbReference type="NCBI Taxonomy" id="7176"/>
    <lineage>
        <taxon>Eukaryota</taxon>
        <taxon>Metazoa</taxon>
        <taxon>Ecdysozoa</taxon>
        <taxon>Arthropoda</taxon>
        <taxon>Hexapoda</taxon>
        <taxon>Insecta</taxon>
        <taxon>Pterygota</taxon>
        <taxon>Neoptera</taxon>
        <taxon>Endopterygota</taxon>
        <taxon>Diptera</taxon>
        <taxon>Nematocera</taxon>
        <taxon>Culicoidea</taxon>
        <taxon>Culicidae</taxon>
        <taxon>Culicinae</taxon>
        <taxon>Culicini</taxon>
        <taxon>Culex</taxon>
        <taxon>Culex</taxon>
    </lineage>
</organism>
<sequence>MFSVVKTRKGKKGRPTLSVVPSNWVGNNCVFWPPNELISLSHDGSTKPELKWKATEGKALAKAETFELAEARLSELLAQSDSEDAGISTRAKPAAKKQKFVSSSYDLVETLDLSSTDAPNSQPTQISLQQVAIPSTTAGGSPTAVSLTRTTPNSGAARKILQALPASGSAVDEPTTSNITAVSGGKNLSAEPTNKFITLDGTIQTLNIAVPPNQTVDTSQQDLPEFVEQIEEEIIVELPEDQHEFFPEEGISMEPIEISGREVNPATCQHRSSSAAKKGILIIITCGAVVPPTDRSPPWMCQDDRTSLAELHKLQQLLLTHVRAPKSEESFWPATPLTQYNFASLCHLEVDRVKLGEPLGMYPTELKLLGICPAECWRRVAALAAGSQVWPARRANHAELETVAG</sequence>
<dbReference type="InParanoid" id="B0XEU0"/>
<keyword evidence="3" id="KW-1185">Reference proteome</keyword>
<dbReference type="VEuPathDB" id="VectorBase:CPIJ017535"/>